<feature type="non-terminal residue" evidence="2">
    <location>
        <position position="528"/>
    </location>
</feature>
<dbReference type="InterPro" id="IPR000782">
    <property type="entry name" value="FAS1_domain"/>
</dbReference>
<name>A0A9W8AW33_9FUNG</name>
<protein>
    <recommendedName>
        <fullName evidence="1">FAS1 domain-containing protein</fullName>
    </recommendedName>
</protein>
<accession>A0A9W8AW33</accession>
<dbReference type="EMBL" id="JANBQB010001543">
    <property type="protein sequence ID" value="KAJ1971008.1"/>
    <property type="molecule type" value="Genomic_DNA"/>
</dbReference>
<evidence type="ECO:0000259" key="1">
    <source>
        <dbReference type="PROSITE" id="PS50213"/>
    </source>
</evidence>
<keyword evidence="3" id="KW-1185">Reference proteome</keyword>
<dbReference type="AlphaFoldDB" id="A0A9W8AW33"/>
<organism evidence="2 3">
    <name type="scientific">Dimargaris verticillata</name>
    <dbReference type="NCBI Taxonomy" id="2761393"/>
    <lineage>
        <taxon>Eukaryota</taxon>
        <taxon>Fungi</taxon>
        <taxon>Fungi incertae sedis</taxon>
        <taxon>Zoopagomycota</taxon>
        <taxon>Kickxellomycotina</taxon>
        <taxon>Dimargaritomycetes</taxon>
        <taxon>Dimargaritales</taxon>
        <taxon>Dimargaritaceae</taxon>
        <taxon>Dimargaris</taxon>
    </lineage>
</organism>
<evidence type="ECO:0000313" key="3">
    <source>
        <dbReference type="Proteomes" id="UP001151582"/>
    </source>
</evidence>
<dbReference type="PANTHER" id="PTHR10900:SF77">
    <property type="entry name" value="FI19380P1"/>
    <property type="match status" value="1"/>
</dbReference>
<dbReference type="PANTHER" id="PTHR10900">
    <property type="entry name" value="PERIOSTIN-RELATED"/>
    <property type="match status" value="1"/>
</dbReference>
<dbReference type="GO" id="GO:0005615">
    <property type="term" value="C:extracellular space"/>
    <property type="evidence" value="ECO:0007669"/>
    <property type="project" value="TreeGrafter"/>
</dbReference>
<comment type="caution">
    <text evidence="2">The sequence shown here is derived from an EMBL/GenBank/DDBJ whole genome shotgun (WGS) entry which is preliminary data.</text>
</comment>
<feature type="non-terminal residue" evidence="2">
    <location>
        <position position="1"/>
    </location>
</feature>
<feature type="domain" description="FAS1" evidence="1">
    <location>
        <begin position="208"/>
        <end position="359"/>
    </location>
</feature>
<feature type="domain" description="FAS1" evidence="1">
    <location>
        <begin position="63"/>
        <end position="203"/>
    </location>
</feature>
<sequence length="528" mass="58555">LLESLYIPPQGLGGRGGQRLQVTVTGWRGRDVLRINDVALGSPTNLAADNGIIHAIDRLLLPPDRLVPVMHRAVQLETWRRWLNHEAGVLARLSDQTGFTVVAPTTTAFTKGLSALQQRYFFHPAAINDLSLLLQTHVIPRVVYHQDVAEHQANSTWTVHSLAGIPWQLRVDSSGILWANNSRLTLPDQLAENGVIHFTDQLTLPTVLTFDARKYLIAVNATRFVDLLQAHGFTDYLGALPDTTPLTLLAPVNDAFDDYLEELPEPGTIQMTQYLAYHVLPHRQHTLADLADGQLVPTALWLDSLGGGYQRVKVTRGSSPDPQFGVASTPPDMAFNHATVVSDPITIGRLTIYRLASPLSPPKDLLHTVVTNLRYSTFLATLYHSKMQRELQAAKNVTYFVPSNQALARLDITLSYLMSPDGTGKLQQLQRMWVARPATYVYPLKSHYPDLDRPEKGACLETLEGMPLSMVPYGTETRVYFGACIDDRGGGGNSNIKPNLGDYRWQPLEAEQKLLDAPYVPLVQTDTL</sequence>
<dbReference type="InterPro" id="IPR036378">
    <property type="entry name" value="FAS1_dom_sf"/>
</dbReference>
<dbReference type="SMART" id="SM00554">
    <property type="entry name" value="FAS1"/>
    <property type="match status" value="2"/>
</dbReference>
<dbReference type="InterPro" id="IPR050904">
    <property type="entry name" value="Adhesion/Biosynth-related"/>
</dbReference>
<dbReference type="Proteomes" id="UP001151582">
    <property type="component" value="Unassembled WGS sequence"/>
</dbReference>
<dbReference type="Pfam" id="PF02469">
    <property type="entry name" value="Fasciclin"/>
    <property type="match status" value="3"/>
</dbReference>
<dbReference type="OrthoDB" id="14252at2759"/>
<proteinExistence type="predicted"/>
<evidence type="ECO:0000313" key="2">
    <source>
        <dbReference type="EMBL" id="KAJ1971008.1"/>
    </source>
</evidence>
<dbReference type="SUPFAM" id="SSF82153">
    <property type="entry name" value="FAS1 domain"/>
    <property type="match status" value="4"/>
</dbReference>
<dbReference type="Gene3D" id="2.30.180.10">
    <property type="entry name" value="FAS1 domain"/>
    <property type="match status" value="4"/>
</dbReference>
<gene>
    <name evidence="2" type="ORF">H4R34_005879</name>
</gene>
<dbReference type="PROSITE" id="PS50213">
    <property type="entry name" value="FAS1"/>
    <property type="match status" value="2"/>
</dbReference>
<reference evidence="2" key="1">
    <citation type="submission" date="2022-07" db="EMBL/GenBank/DDBJ databases">
        <title>Phylogenomic reconstructions and comparative analyses of Kickxellomycotina fungi.</title>
        <authorList>
            <person name="Reynolds N.K."/>
            <person name="Stajich J.E."/>
            <person name="Barry K."/>
            <person name="Grigoriev I.V."/>
            <person name="Crous P."/>
            <person name="Smith M.E."/>
        </authorList>
    </citation>
    <scope>NUCLEOTIDE SEQUENCE</scope>
    <source>
        <strain evidence="2">RSA 567</strain>
    </source>
</reference>